<evidence type="ECO:0000313" key="10">
    <source>
        <dbReference type="EMBL" id="RNA44113.1"/>
    </source>
</evidence>
<dbReference type="EMBL" id="REGN01000151">
    <property type="protein sequence ID" value="RNA44113.1"/>
    <property type="molecule type" value="Genomic_DNA"/>
</dbReference>
<evidence type="ECO:0000256" key="9">
    <source>
        <dbReference type="RuleBase" id="RU364016"/>
    </source>
</evidence>
<keyword evidence="6" id="KW-1133">Transmembrane helix</keyword>
<evidence type="ECO:0000256" key="5">
    <source>
        <dbReference type="ARBA" id="ARBA00022968"/>
    </source>
</evidence>
<dbReference type="Proteomes" id="UP000276133">
    <property type="component" value="Unassembled WGS sequence"/>
</dbReference>
<accession>A0A3M7T7R9</accession>
<evidence type="ECO:0000256" key="6">
    <source>
        <dbReference type="ARBA" id="ARBA00022989"/>
    </source>
</evidence>
<evidence type="ECO:0000256" key="7">
    <source>
        <dbReference type="ARBA" id="ARBA00023034"/>
    </source>
</evidence>
<dbReference type="AlphaFoldDB" id="A0A3M7T7R9"/>
<dbReference type="GO" id="GO:0032580">
    <property type="term" value="C:Golgi cisterna membrane"/>
    <property type="evidence" value="ECO:0007669"/>
    <property type="project" value="UniProtKB-SubCell"/>
</dbReference>
<dbReference type="InterPro" id="IPR029044">
    <property type="entry name" value="Nucleotide-diphossugar_trans"/>
</dbReference>
<keyword evidence="11" id="KW-1185">Reference proteome</keyword>
<comment type="subcellular location">
    <subcellularLocation>
        <location evidence="1 9">Golgi apparatus</location>
        <location evidence="1 9">Golgi stack membrane</location>
        <topology evidence="1 9">Single-pass type II membrane protein</topology>
    </subcellularLocation>
</comment>
<evidence type="ECO:0000256" key="4">
    <source>
        <dbReference type="ARBA" id="ARBA00022692"/>
    </source>
</evidence>
<gene>
    <name evidence="10" type="ORF">BpHYR1_053653</name>
</gene>
<reference evidence="10 11" key="1">
    <citation type="journal article" date="2018" name="Sci. Rep.">
        <title>Genomic signatures of local adaptation to the degree of environmental predictability in rotifers.</title>
        <authorList>
            <person name="Franch-Gras L."/>
            <person name="Hahn C."/>
            <person name="Garcia-Roger E.M."/>
            <person name="Carmona M.J."/>
            <person name="Serra M."/>
            <person name="Gomez A."/>
        </authorList>
    </citation>
    <scope>NUCLEOTIDE SEQUENCE [LARGE SCALE GENOMIC DNA]</scope>
    <source>
        <strain evidence="10">HYR1</strain>
    </source>
</reference>
<keyword evidence="8" id="KW-0472">Membrane</keyword>
<name>A0A3M7T7R9_BRAPC</name>
<keyword evidence="7 9" id="KW-0333">Golgi apparatus</keyword>
<dbReference type="Gene3D" id="3.90.550.10">
    <property type="entry name" value="Spore Coat Polysaccharide Biosynthesis Protein SpsA, Chain A"/>
    <property type="match status" value="1"/>
</dbReference>
<dbReference type="STRING" id="10195.A0A3M7T7R9"/>
<comment type="caution">
    <text evidence="10">The sequence shown here is derived from an EMBL/GenBank/DDBJ whole genome shotgun (WGS) entry which is preliminary data.</text>
</comment>
<keyword evidence="3 9" id="KW-0808">Transferase</keyword>
<dbReference type="InterPro" id="IPR051227">
    <property type="entry name" value="CS_glycosyltransferase"/>
</dbReference>
<evidence type="ECO:0000256" key="1">
    <source>
        <dbReference type="ARBA" id="ARBA00004447"/>
    </source>
</evidence>
<protein>
    <recommendedName>
        <fullName evidence="9">Hexosyltransferase</fullName>
        <ecNumber evidence="9">2.4.1.-</ecNumber>
    </recommendedName>
</protein>
<dbReference type="PANTHER" id="PTHR12369">
    <property type="entry name" value="CHONDROITIN SYNTHASE"/>
    <property type="match status" value="1"/>
</dbReference>
<sequence length="380" mass="45153">MDLNCNLKLINMKLFYHLYGGENDPFLKNPYSIAFKETISIHPLKNVELMKMVHLAELRHKVSLIKNKIYGKTEQNLKPPVDLQQKNLKFFDARSFYDLDSNKIKTGFHPHFNDFINYLNYELSKHFFTINSNYSQSRIVFGYFQTDPNDDNLYMLTHNFLKEKNTTSQLMQNIAKENVKLIIDSREKLIIMESHYMNQGSKLVPNDEIIFFVDVDFRFHSEILYRILANTRINSQVYMPIVFSQFNTYNGLNENSNVIRRGNGEWRHFGFGALSIYKNDFNRIEFNENITQWGKEDIELTDQIIKLGNIRIFRSVDPGIVHIYHNQNCMKDLPKDQFQMCLMSKFYQFIDFFLELVQIIRISLQQKLLQNAFYKLKTKG</sequence>
<evidence type="ECO:0000256" key="8">
    <source>
        <dbReference type="ARBA" id="ARBA00023136"/>
    </source>
</evidence>
<dbReference type="Pfam" id="PF05679">
    <property type="entry name" value="CHGN"/>
    <property type="match status" value="1"/>
</dbReference>
<evidence type="ECO:0000256" key="3">
    <source>
        <dbReference type="ARBA" id="ARBA00022679"/>
    </source>
</evidence>
<dbReference type="SUPFAM" id="SSF53448">
    <property type="entry name" value="Nucleotide-diphospho-sugar transferases"/>
    <property type="match status" value="1"/>
</dbReference>
<comment type="similarity">
    <text evidence="2 9">Belongs to the chondroitin N-acetylgalactosaminyltransferase family.</text>
</comment>
<dbReference type="EC" id="2.4.1.-" evidence="9"/>
<dbReference type="OrthoDB" id="431432at2759"/>
<evidence type="ECO:0000313" key="11">
    <source>
        <dbReference type="Proteomes" id="UP000276133"/>
    </source>
</evidence>
<dbReference type="GO" id="GO:0047238">
    <property type="term" value="F:glucuronosyl-N-acetylgalactosaminyl-proteoglycan 4-beta-N-acetylgalactosaminyltransferase activity"/>
    <property type="evidence" value="ECO:0007669"/>
    <property type="project" value="TreeGrafter"/>
</dbReference>
<dbReference type="InterPro" id="IPR008428">
    <property type="entry name" value="Chond_GalNAc"/>
</dbReference>
<keyword evidence="4" id="KW-0812">Transmembrane</keyword>
<evidence type="ECO:0000256" key="2">
    <source>
        <dbReference type="ARBA" id="ARBA00009239"/>
    </source>
</evidence>
<dbReference type="PANTHER" id="PTHR12369:SF11">
    <property type="entry name" value="HEXOSYLTRANSFERASE"/>
    <property type="match status" value="1"/>
</dbReference>
<organism evidence="10 11">
    <name type="scientific">Brachionus plicatilis</name>
    <name type="common">Marine rotifer</name>
    <name type="synonym">Brachionus muelleri</name>
    <dbReference type="NCBI Taxonomy" id="10195"/>
    <lineage>
        <taxon>Eukaryota</taxon>
        <taxon>Metazoa</taxon>
        <taxon>Spiralia</taxon>
        <taxon>Gnathifera</taxon>
        <taxon>Rotifera</taxon>
        <taxon>Eurotatoria</taxon>
        <taxon>Monogononta</taxon>
        <taxon>Pseudotrocha</taxon>
        <taxon>Ploima</taxon>
        <taxon>Brachionidae</taxon>
        <taxon>Brachionus</taxon>
    </lineage>
</organism>
<keyword evidence="5 9" id="KW-0735">Signal-anchor</keyword>
<proteinExistence type="inferred from homology"/>